<dbReference type="Proteomes" id="UP000694620">
    <property type="component" value="Chromosome 14"/>
</dbReference>
<dbReference type="GO" id="GO:0045028">
    <property type="term" value="F:G protein-coupled purinergic nucleotide receptor activity"/>
    <property type="evidence" value="ECO:0007669"/>
    <property type="project" value="TreeGrafter"/>
</dbReference>
<keyword evidence="7 15" id="KW-1133">Transmembrane helix</keyword>
<feature type="transmembrane region" description="Helical" evidence="15">
    <location>
        <begin position="35"/>
        <end position="55"/>
    </location>
</feature>
<keyword evidence="6 14" id="KW-0812">Transmembrane</keyword>
<evidence type="ECO:0000256" key="9">
    <source>
        <dbReference type="ARBA" id="ARBA00023136"/>
    </source>
</evidence>
<reference evidence="17" key="3">
    <citation type="submission" date="2025-09" db="UniProtKB">
        <authorList>
            <consortium name="Ensembl"/>
        </authorList>
    </citation>
    <scope>IDENTIFICATION</scope>
</reference>
<dbReference type="PANTHER" id="PTHR24233:SF6">
    <property type="entry name" value="PLATELET-ACTIVATING FACTOR RECEPTOR"/>
    <property type="match status" value="1"/>
</dbReference>
<evidence type="ECO:0000259" key="16">
    <source>
        <dbReference type="PROSITE" id="PS50262"/>
    </source>
</evidence>
<keyword evidence="8 14" id="KW-0297">G-protein coupled receptor</keyword>
<dbReference type="PROSITE" id="PS00237">
    <property type="entry name" value="G_PROTEIN_RECEP_F1_1"/>
    <property type="match status" value="1"/>
</dbReference>
<reference evidence="17" key="2">
    <citation type="submission" date="2025-08" db="UniProtKB">
        <authorList>
            <consortium name="Ensembl"/>
        </authorList>
    </citation>
    <scope>IDENTIFICATION</scope>
</reference>
<feature type="transmembrane region" description="Helical" evidence="15">
    <location>
        <begin position="98"/>
        <end position="126"/>
    </location>
</feature>
<keyword evidence="12" id="KW-0325">Glycoprotein</keyword>
<protein>
    <recommendedName>
        <fullName evidence="3">Platelet-activating factor receptor</fullName>
    </recommendedName>
</protein>
<comment type="subcellular location">
    <subcellularLocation>
        <location evidence="1">Cell membrane</location>
        <topology evidence="1">Multi-pass membrane protein</topology>
    </subcellularLocation>
</comment>
<dbReference type="InterPro" id="IPR000276">
    <property type="entry name" value="GPCR_Rhodpsn"/>
</dbReference>
<evidence type="ECO:0000256" key="1">
    <source>
        <dbReference type="ARBA" id="ARBA00004651"/>
    </source>
</evidence>
<evidence type="ECO:0000256" key="11">
    <source>
        <dbReference type="ARBA" id="ARBA00023170"/>
    </source>
</evidence>
<evidence type="ECO:0000256" key="13">
    <source>
        <dbReference type="ARBA" id="ARBA00023224"/>
    </source>
</evidence>
<reference evidence="17" key="1">
    <citation type="submission" date="2021-06" db="EMBL/GenBank/DDBJ databases">
        <authorList>
            <consortium name="Wellcome Sanger Institute Data Sharing"/>
        </authorList>
    </citation>
    <scope>NUCLEOTIDE SEQUENCE [LARGE SCALE GENOMIC DNA]</scope>
</reference>
<dbReference type="AlphaFoldDB" id="A0A8C4T911"/>
<feature type="transmembrane region" description="Helical" evidence="15">
    <location>
        <begin position="147"/>
        <end position="169"/>
    </location>
</feature>
<keyword evidence="5" id="KW-0145">Chemotaxis</keyword>
<feature type="transmembrane region" description="Helical" evidence="15">
    <location>
        <begin position="67"/>
        <end position="92"/>
    </location>
</feature>
<evidence type="ECO:0000256" key="2">
    <source>
        <dbReference type="ARBA" id="ARBA00011145"/>
    </source>
</evidence>
<feature type="transmembrane region" description="Helical" evidence="15">
    <location>
        <begin position="194"/>
        <end position="219"/>
    </location>
</feature>
<keyword evidence="10" id="KW-1015">Disulfide bond</keyword>
<dbReference type="PROSITE" id="PS50262">
    <property type="entry name" value="G_PROTEIN_RECEP_F1_2"/>
    <property type="match status" value="1"/>
</dbReference>
<evidence type="ECO:0000313" key="17">
    <source>
        <dbReference type="Ensembl" id="ENSECRP00000027890.1"/>
    </source>
</evidence>
<keyword evidence="18" id="KW-1185">Reference proteome</keyword>
<dbReference type="GO" id="GO:0005886">
    <property type="term" value="C:plasma membrane"/>
    <property type="evidence" value="ECO:0007669"/>
    <property type="project" value="UniProtKB-SubCell"/>
</dbReference>
<evidence type="ECO:0000256" key="6">
    <source>
        <dbReference type="ARBA" id="ARBA00022692"/>
    </source>
</evidence>
<keyword evidence="13 14" id="KW-0807">Transducer</keyword>
<keyword evidence="9 15" id="KW-0472">Membrane</keyword>
<evidence type="ECO:0000256" key="4">
    <source>
        <dbReference type="ARBA" id="ARBA00022475"/>
    </source>
</evidence>
<name>A0A8C4T911_ERPCA</name>
<dbReference type="GO" id="GO:0004992">
    <property type="term" value="F:platelet activating factor receptor activity"/>
    <property type="evidence" value="ECO:0007669"/>
    <property type="project" value="InterPro"/>
</dbReference>
<dbReference type="GeneTree" id="ENSGT01110000267167"/>
<evidence type="ECO:0000256" key="14">
    <source>
        <dbReference type="RuleBase" id="RU000688"/>
    </source>
</evidence>
<proteinExistence type="inferred from homology"/>
<keyword evidence="11 14" id="KW-0675">Receptor</keyword>
<comment type="similarity">
    <text evidence="14">Belongs to the G-protein coupled receptor 1 family.</text>
</comment>
<dbReference type="PANTHER" id="PTHR24233">
    <property type="entry name" value="P2Y PURINOCEPTOR-RELATED G-PROTEIN COUPLED RECEPTOR"/>
    <property type="match status" value="1"/>
</dbReference>
<feature type="transmembrane region" description="Helical" evidence="15">
    <location>
        <begin position="240"/>
        <end position="262"/>
    </location>
</feature>
<comment type="subunit">
    <text evidence="2">Interacts with ARRB1.</text>
</comment>
<dbReference type="InterPro" id="IPR002282">
    <property type="entry name" value="PAF_rcpt"/>
</dbReference>
<sequence>MDSMDHNATALELFVKYENKSCNVDSSFRYITFTVFYSLIFIVGGISNCYVLWVFTDMYPIKGMNDIKIYMINLTLADLLFLIILPLWIYYYHNLGNWILPSFLCNLSGFLFFVNTYCSVAFLTVISYNRYHAVTKPLEAAQSSPRFRGLIISLIIWLVIAASASPYLFMESLNADGSKMRCFEGYTSNEISVAITHLIIIALFFIVFILIIFFNLLIIRTLLSQSVQTQVGNRGAVKQRALWMVCAVLLVFIICFVPHHLIDGPWTMAVLGLWKKGDCSLLQSLNDLHQVTLLLMSLNCTLDPILYCFATKKFRRHLTERIRNMGSRKCSKSTTISGISFENHTNGHPLFMENLANE</sequence>
<dbReference type="SUPFAM" id="SSF81321">
    <property type="entry name" value="Family A G protein-coupled receptor-like"/>
    <property type="match status" value="1"/>
</dbReference>
<evidence type="ECO:0000313" key="18">
    <source>
        <dbReference type="Proteomes" id="UP000694620"/>
    </source>
</evidence>
<dbReference type="PRINTS" id="PR01153">
    <property type="entry name" value="PAFRECEPTOR"/>
</dbReference>
<evidence type="ECO:0000256" key="10">
    <source>
        <dbReference type="ARBA" id="ARBA00023157"/>
    </source>
</evidence>
<evidence type="ECO:0000256" key="5">
    <source>
        <dbReference type="ARBA" id="ARBA00022500"/>
    </source>
</evidence>
<organism evidence="17 18">
    <name type="scientific">Erpetoichthys calabaricus</name>
    <name type="common">Rope fish</name>
    <name type="synonym">Calamoichthys calabaricus</name>
    <dbReference type="NCBI Taxonomy" id="27687"/>
    <lineage>
        <taxon>Eukaryota</taxon>
        <taxon>Metazoa</taxon>
        <taxon>Chordata</taxon>
        <taxon>Craniata</taxon>
        <taxon>Vertebrata</taxon>
        <taxon>Euteleostomi</taxon>
        <taxon>Actinopterygii</taxon>
        <taxon>Polypteriformes</taxon>
        <taxon>Polypteridae</taxon>
        <taxon>Erpetoichthys</taxon>
    </lineage>
</organism>
<evidence type="ECO:0000256" key="7">
    <source>
        <dbReference type="ARBA" id="ARBA00022989"/>
    </source>
</evidence>
<dbReference type="PRINTS" id="PR00237">
    <property type="entry name" value="GPCRRHODOPSN"/>
</dbReference>
<evidence type="ECO:0000256" key="8">
    <source>
        <dbReference type="ARBA" id="ARBA00023040"/>
    </source>
</evidence>
<dbReference type="InterPro" id="IPR017452">
    <property type="entry name" value="GPCR_Rhodpsn_7TM"/>
</dbReference>
<evidence type="ECO:0000256" key="15">
    <source>
        <dbReference type="SAM" id="Phobius"/>
    </source>
</evidence>
<evidence type="ECO:0000256" key="12">
    <source>
        <dbReference type="ARBA" id="ARBA00023180"/>
    </source>
</evidence>
<dbReference type="Pfam" id="PF00001">
    <property type="entry name" value="7tm_1"/>
    <property type="match status" value="1"/>
</dbReference>
<keyword evidence="4" id="KW-1003">Cell membrane</keyword>
<accession>A0A8C4T911</accession>
<dbReference type="GO" id="GO:0006935">
    <property type="term" value="P:chemotaxis"/>
    <property type="evidence" value="ECO:0007669"/>
    <property type="project" value="UniProtKB-KW"/>
</dbReference>
<gene>
    <name evidence="17" type="primary">PTAFR</name>
    <name evidence="17" type="synonym">ptafr</name>
</gene>
<dbReference type="Gene3D" id="1.20.1070.10">
    <property type="entry name" value="Rhodopsin 7-helix transmembrane proteins"/>
    <property type="match status" value="1"/>
</dbReference>
<evidence type="ECO:0000256" key="3">
    <source>
        <dbReference type="ARBA" id="ARBA00016224"/>
    </source>
</evidence>
<dbReference type="Ensembl" id="ENSECRT00000028474.1">
    <property type="protein sequence ID" value="ENSECRP00000027890.1"/>
    <property type="gene ID" value="ENSECRG00000018890.1"/>
</dbReference>
<feature type="domain" description="G-protein coupled receptors family 1 profile" evidence="16">
    <location>
        <begin position="47"/>
        <end position="307"/>
    </location>
</feature>
<feature type="transmembrane region" description="Helical" evidence="15">
    <location>
        <begin position="291"/>
        <end position="310"/>
    </location>
</feature>